<dbReference type="Gene3D" id="3.40.50.300">
    <property type="entry name" value="P-loop containing nucleotide triphosphate hydrolases"/>
    <property type="match status" value="2"/>
</dbReference>
<evidence type="ECO:0000259" key="10">
    <source>
        <dbReference type="PROSITE" id="PS50893"/>
    </source>
</evidence>
<keyword evidence="9" id="KW-0472">Membrane</keyword>
<sequence length="509" mass="53990">MTRVLELDGITKRFGDTLANDDVSLHVDRGEILALLGENGAGKTTLMSILFGHYTADAGTVSVEGIALAPGRSRAAIRAGVGMVHQHFALAANLTVLENIMTGTEPLWRLRSDRAGARAKLSALADRFGLPVDPDAVIADLSVGERQRVEILKALFNDARILILDEPTAVLTAPEAERLFATLRDMAARGLSLIFISHKLHEVMSASDRVVVLRGGRVVAERATEVTSKAELAELMVGRAVQRPESPPATPGDVLLEARDVHLRPPSGMALKGVDFTLRAGETLGIIGVSGNGQVALAGLVSGLYAPDGGNLLVHGKTLAQHNVPHAIAAGIGRVPEDRHAEGTLGDMSTWENAVLERLWSAEYSRRGILRRNAARAATAKIIKNYDVRGATVDGRVRLLSGGNMQKLILGRVLEARPDILVAAQPSRGLDEGAIAGVHSRLIEARARGAGVLLISEDLDEVITLADRICAIVGGRLSPPIPAEQADARTLGLMMSGDWSVAEETPHAV</sequence>
<dbReference type="Proteomes" id="UP000198914">
    <property type="component" value="Unassembled WGS sequence"/>
</dbReference>
<keyword evidence="7 11" id="KW-0067">ATP-binding</keyword>
<dbReference type="FunFam" id="3.40.50.300:FF:000127">
    <property type="entry name" value="Ribose import ATP-binding protein RbsA"/>
    <property type="match status" value="1"/>
</dbReference>
<dbReference type="InterPro" id="IPR003439">
    <property type="entry name" value="ABC_transporter-like_ATP-bd"/>
</dbReference>
<evidence type="ECO:0000256" key="5">
    <source>
        <dbReference type="ARBA" id="ARBA00022737"/>
    </source>
</evidence>
<evidence type="ECO:0000256" key="4">
    <source>
        <dbReference type="ARBA" id="ARBA00022597"/>
    </source>
</evidence>
<dbReference type="InterPro" id="IPR003593">
    <property type="entry name" value="AAA+_ATPase"/>
</dbReference>
<evidence type="ECO:0000256" key="1">
    <source>
        <dbReference type="ARBA" id="ARBA00004202"/>
    </source>
</evidence>
<evidence type="ECO:0000313" key="11">
    <source>
        <dbReference type="EMBL" id="SDZ20089.1"/>
    </source>
</evidence>
<evidence type="ECO:0000256" key="6">
    <source>
        <dbReference type="ARBA" id="ARBA00022741"/>
    </source>
</evidence>
<dbReference type="AlphaFoldDB" id="A0A1H3R562"/>
<gene>
    <name evidence="11" type="ORF">SAMN05444004_107134</name>
</gene>
<dbReference type="STRING" id="1244108.SAMN05444004_107134"/>
<dbReference type="GO" id="GO:0005886">
    <property type="term" value="C:plasma membrane"/>
    <property type="evidence" value="ECO:0007669"/>
    <property type="project" value="UniProtKB-SubCell"/>
</dbReference>
<feature type="domain" description="ABC transporter" evidence="10">
    <location>
        <begin position="256"/>
        <end position="499"/>
    </location>
</feature>
<reference evidence="12" key="1">
    <citation type="submission" date="2016-10" db="EMBL/GenBank/DDBJ databases">
        <authorList>
            <person name="Varghese N."/>
            <person name="Submissions S."/>
        </authorList>
    </citation>
    <scope>NUCLEOTIDE SEQUENCE [LARGE SCALE GENOMIC DNA]</scope>
    <source>
        <strain evidence="12">DSM 100420</strain>
    </source>
</reference>
<comment type="subcellular location">
    <subcellularLocation>
        <location evidence="1">Cell membrane</location>
        <topology evidence="1">Peripheral membrane protein</topology>
    </subcellularLocation>
</comment>
<feature type="domain" description="ABC transporter" evidence="10">
    <location>
        <begin position="5"/>
        <end position="240"/>
    </location>
</feature>
<dbReference type="InterPro" id="IPR050107">
    <property type="entry name" value="ABC_carbohydrate_import_ATPase"/>
</dbReference>
<dbReference type="InterPro" id="IPR017871">
    <property type="entry name" value="ABC_transporter-like_CS"/>
</dbReference>
<evidence type="ECO:0000256" key="7">
    <source>
        <dbReference type="ARBA" id="ARBA00022840"/>
    </source>
</evidence>
<evidence type="ECO:0000313" key="12">
    <source>
        <dbReference type="Proteomes" id="UP000198914"/>
    </source>
</evidence>
<keyword evidence="2" id="KW-0813">Transport</keyword>
<dbReference type="RefSeq" id="WP_092645555.1">
    <property type="nucleotide sequence ID" value="NZ_FNPX01000007.1"/>
</dbReference>
<organism evidence="11 12">
    <name type="scientific">Jannaschia faecimaris</name>
    <dbReference type="NCBI Taxonomy" id="1244108"/>
    <lineage>
        <taxon>Bacteria</taxon>
        <taxon>Pseudomonadati</taxon>
        <taxon>Pseudomonadota</taxon>
        <taxon>Alphaproteobacteria</taxon>
        <taxon>Rhodobacterales</taxon>
        <taxon>Roseobacteraceae</taxon>
        <taxon>Jannaschia</taxon>
    </lineage>
</organism>
<name>A0A1H3R562_9RHOB</name>
<dbReference type="OrthoDB" id="9805029at2"/>
<evidence type="ECO:0000256" key="2">
    <source>
        <dbReference type="ARBA" id="ARBA00022448"/>
    </source>
</evidence>
<dbReference type="PROSITE" id="PS50893">
    <property type="entry name" value="ABC_TRANSPORTER_2"/>
    <property type="match status" value="2"/>
</dbReference>
<keyword evidence="3" id="KW-1003">Cell membrane</keyword>
<dbReference type="Pfam" id="PF00005">
    <property type="entry name" value="ABC_tran"/>
    <property type="match status" value="2"/>
</dbReference>
<dbReference type="SUPFAM" id="SSF52540">
    <property type="entry name" value="P-loop containing nucleoside triphosphate hydrolases"/>
    <property type="match status" value="2"/>
</dbReference>
<evidence type="ECO:0000256" key="3">
    <source>
        <dbReference type="ARBA" id="ARBA00022475"/>
    </source>
</evidence>
<keyword evidence="12" id="KW-1185">Reference proteome</keyword>
<proteinExistence type="predicted"/>
<dbReference type="GO" id="GO:0016887">
    <property type="term" value="F:ATP hydrolysis activity"/>
    <property type="evidence" value="ECO:0007669"/>
    <property type="project" value="InterPro"/>
</dbReference>
<evidence type="ECO:0000256" key="9">
    <source>
        <dbReference type="ARBA" id="ARBA00023136"/>
    </source>
</evidence>
<dbReference type="PANTHER" id="PTHR43790:SF9">
    <property type="entry name" value="GALACTOFURANOSE TRANSPORTER ATP-BINDING PROTEIN YTFR"/>
    <property type="match status" value="1"/>
</dbReference>
<protein>
    <submittedName>
        <fullName evidence="11">Nucleoside ABC transporter ATP-binding protein</fullName>
    </submittedName>
</protein>
<keyword evidence="8" id="KW-1278">Translocase</keyword>
<keyword evidence="4" id="KW-0762">Sugar transport</keyword>
<keyword evidence="5" id="KW-0677">Repeat</keyword>
<accession>A0A1H3R562</accession>
<dbReference type="EMBL" id="FNPX01000007">
    <property type="protein sequence ID" value="SDZ20089.1"/>
    <property type="molecule type" value="Genomic_DNA"/>
</dbReference>
<dbReference type="GO" id="GO:0005524">
    <property type="term" value="F:ATP binding"/>
    <property type="evidence" value="ECO:0007669"/>
    <property type="project" value="UniProtKB-KW"/>
</dbReference>
<dbReference type="PANTHER" id="PTHR43790">
    <property type="entry name" value="CARBOHYDRATE TRANSPORT ATP-BINDING PROTEIN MG119-RELATED"/>
    <property type="match status" value="1"/>
</dbReference>
<dbReference type="CDD" id="cd03216">
    <property type="entry name" value="ABC_Carb_Monos_I"/>
    <property type="match status" value="1"/>
</dbReference>
<dbReference type="InterPro" id="IPR027417">
    <property type="entry name" value="P-loop_NTPase"/>
</dbReference>
<keyword evidence="6" id="KW-0547">Nucleotide-binding</keyword>
<dbReference type="CDD" id="cd03215">
    <property type="entry name" value="ABC_Carb_Monos_II"/>
    <property type="match status" value="1"/>
</dbReference>
<evidence type="ECO:0000256" key="8">
    <source>
        <dbReference type="ARBA" id="ARBA00022967"/>
    </source>
</evidence>
<dbReference type="PROSITE" id="PS00211">
    <property type="entry name" value="ABC_TRANSPORTER_1"/>
    <property type="match status" value="2"/>
</dbReference>
<dbReference type="SMART" id="SM00382">
    <property type="entry name" value="AAA"/>
    <property type="match status" value="1"/>
</dbReference>